<dbReference type="Proteomes" id="UP000007431">
    <property type="component" value="Unassembled WGS sequence"/>
</dbReference>
<organism evidence="2">
    <name type="scientific">Schizophyllum commune (strain H4-8 / FGSC 9210)</name>
    <name type="common">Split gill fungus</name>
    <dbReference type="NCBI Taxonomy" id="578458"/>
    <lineage>
        <taxon>Eukaryota</taxon>
        <taxon>Fungi</taxon>
        <taxon>Dikarya</taxon>
        <taxon>Basidiomycota</taxon>
        <taxon>Agaricomycotina</taxon>
        <taxon>Agaricomycetes</taxon>
        <taxon>Agaricomycetidae</taxon>
        <taxon>Agaricales</taxon>
        <taxon>Schizophyllaceae</taxon>
        <taxon>Schizophyllum</taxon>
    </lineage>
</organism>
<accession>D8QEA4</accession>
<dbReference type="KEGG" id="scm:SCHCO_02636589"/>
<evidence type="ECO:0000313" key="1">
    <source>
        <dbReference type="EMBL" id="EFI94133.1"/>
    </source>
</evidence>
<dbReference type="EMBL" id="GL377310">
    <property type="protein sequence ID" value="EFI94133.1"/>
    <property type="molecule type" value="Genomic_DNA"/>
</dbReference>
<evidence type="ECO:0000313" key="2">
    <source>
        <dbReference type="Proteomes" id="UP000007431"/>
    </source>
</evidence>
<reference evidence="1 2" key="1">
    <citation type="journal article" date="2010" name="Nat. Biotechnol.">
        <title>Genome sequence of the model mushroom Schizophyllum commune.</title>
        <authorList>
            <person name="Ohm R.A."/>
            <person name="de Jong J.F."/>
            <person name="Lugones L.G."/>
            <person name="Aerts A."/>
            <person name="Kothe E."/>
            <person name="Stajich J.E."/>
            <person name="de Vries R.P."/>
            <person name="Record E."/>
            <person name="Levasseur A."/>
            <person name="Baker S.E."/>
            <person name="Bartholomew K.A."/>
            <person name="Coutinho P.M."/>
            <person name="Erdmann S."/>
            <person name="Fowler T.J."/>
            <person name="Gathman A.C."/>
            <person name="Lombard V."/>
            <person name="Henrissat B."/>
            <person name="Knabe N."/>
            <person name="Kuees U."/>
            <person name="Lilly W.W."/>
            <person name="Lindquist E."/>
            <person name="Lucas S."/>
            <person name="Magnuson J.K."/>
            <person name="Piumi F."/>
            <person name="Raudaskoski M."/>
            <person name="Salamov A."/>
            <person name="Schmutz J."/>
            <person name="Schwarze F.W.M.R."/>
            <person name="vanKuyk P.A."/>
            <person name="Horton J.S."/>
            <person name="Grigoriev I.V."/>
            <person name="Woesten H.A.B."/>
        </authorList>
    </citation>
    <scope>NUCLEOTIDE SEQUENCE [LARGE SCALE GENOMIC DNA]</scope>
    <source>
        <strain evidence="2">H4-8 / FGSC 9210</strain>
    </source>
</reference>
<name>D8QEA4_SCHCM</name>
<protein>
    <submittedName>
        <fullName evidence="1">Expressed protein</fullName>
    </submittedName>
</protein>
<dbReference type="HOGENOM" id="CLU_2868883_0_0_1"/>
<gene>
    <name evidence="1" type="ORF">SCHCODRAFT_85900</name>
</gene>
<keyword evidence="2" id="KW-1185">Reference proteome</keyword>
<dbReference type="AlphaFoldDB" id="D8QEA4"/>
<dbReference type="InParanoid" id="D8QEA4"/>
<dbReference type="VEuPathDB" id="FungiDB:SCHCODRAFT_02636589"/>
<dbReference type="RefSeq" id="XP_003029036.1">
    <property type="nucleotide sequence ID" value="XM_003028990.1"/>
</dbReference>
<dbReference type="GeneID" id="9590595"/>
<proteinExistence type="predicted"/>
<sequence length="64" mass="6891">MTALTGQRIPPSVCAPVVQFRAPTVQLCAPTACDNYCIFSLVLAGVLREPALHHDLFTPSCDFS</sequence>